<comment type="cofactor">
    <cofactor evidence="1">
        <name>Cu(2+)</name>
        <dbReference type="ChEBI" id="CHEBI:29036"/>
    </cofactor>
</comment>
<dbReference type="EMBL" id="CAACVR010000037">
    <property type="protein sequence ID" value="VEU23225.1"/>
    <property type="molecule type" value="Genomic_DNA"/>
</dbReference>
<dbReference type="InterPro" id="IPR036423">
    <property type="entry name" value="SOD-like_Cu/Zn_dom_sf"/>
</dbReference>
<dbReference type="Gene3D" id="2.60.40.200">
    <property type="entry name" value="Superoxide dismutase, copper/zinc binding domain"/>
    <property type="match status" value="1"/>
</dbReference>
<dbReference type="InterPro" id="IPR006121">
    <property type="entry name" value="HMA_dom"/>
</dbReference>
<protein>
    <recommendedName>
        <fullName evidence="3">Superoxide dismutase 1 copper chaperone</fullName>
    </recommendedName>
</protein>
<evidence type="ECO:0000259" key="5">
    <source>
        <dbReference type="PROSITE" id="PS50846"/>
    </source>
</evidence>
<keyword evidence="7" id="KW-1185">Reference proteome</keyword>
<dbReference type="AlphaFoldDB" id="A0A448YQK7"/>
<dbReference type="InterPro" id="IPR036163">
    <property type="entry name" value="HMA_dom_sf"/>
</dbReference>
<dbReference type="FunCoup" id="A0A448YQK7">
    <property type="interactions" value="286"/>
</dbReference>
<dbReference type="Proteomes" id="UP000290900">
    <property type="component" value="Unassembled WGS sequence"/>
</dbReference>
<keyword evidence="4" id="KW-0479">Metal-binding</keyword>
<gene>
    <name evidence="6" type="ORF">BRENAR_LOCUS3956</name>
</gene>
<dbReference type="SUPFAM" id="SSF49329">
    <property type="entry name" value="Cu,Zn superoxide dismutase-like"/>
    <property type="match status" value="1"/>
</dbReference>
<accession>A0A448YQK7</accession>
<dbReference type="Gene3D" id="3.30.70.100">
    <property type="match status" value="1"/>
</dbReference>
<dbReference type="GO" id="GO:0046872">
    <property type="term" value="F:metal ion binding"/>
    <property type="evidence" value="ECO:0007669"/>
    <property type="project" value="UniProtKB-KW"/>
</dbReference>
<dbReference type="CDD" id="cd00371">
    <property type="entry name" value="HMA"/>
    <property type="match status" value="1"/>
</dbReference>
<dbReference type="PANTHER" id="PTHR22814">
    <property type="entry name" value="COPPER TRANSPORT PROTEIN ATOX1-RELATED"/>
    <property type="match status" value="1"/>
</dbReference>
<evidence type="ECO:0000256" key="3">
    <source>
        <dbReference type="ARBA" id="ARBA00016103"/>
    </source>
</evidence>
<dbReference type="GO" id="GO:0006801">
    <property type="term" value="P:superoxide metabolic process"/>
    <property type="evidence" value="ECO:0007669"/>
    <property type="project" value="InterPro"/>
</dbReference>
<dbReference type="STRING" id="13370.A0A448YQK7"/>
<dbReference type="OrthoDB" id="666972at2759"/>
<evidence type="ECO:0000256" key="2">
    <source>
        <dbReference type="ARBA" id="ARBA00010636"/>
    </source>
</evidence>
<organism evidence="6 7">
    <name type="scientific">Brettanomyces naardenensis</name>
    <name type="common">Yeast</name>
    <dbReference type="NCBI Taxonomy" id="13370"/>
    <lineage>
        <taxon>Eukaryota</taxon>
        <taxon>Fungi</taxon>
        <taxon>Dikarya</taxon>
        <taxon>Ascomycota</taxon>
        <taxon>Saccharomycotina</taxon>
        <taxon>Pichiomycetes</taxon>
        <taxon>Pichiales</taxon>
        <taxon>Pichiaceae</taxon>
        <taxon>Brettanomyces</taxon>
    </lineage>
</organism>
<comment type="similarity">
    <text evidence="2">Belongs to the CCS1 family.</text>
</comment>
<sequence>MPSKIESFETVYNVPLTCDSCVQSVTNAVKSLGGIDSVSCDIENKRVSVIGSVAPSKIIEAIQGTGRDAIIRGTGKANSAAVSILESFAPNDKPAPVKGLARFVAISPTEVLIDMTMSGVEKGTYYPSIHASGNLLDGALSTGAVIRELPPISATEKEVRCDGANTYRSNEFIKVPLDISEVIGRSFVISKDPKKVFINSLCGVVARSAGAWENDKYVCACTGKTIWQERVDAHKRGITH</sequence>
<name>A0A448YQK7_BRENA</name>
<dbReference type="SUPFAM" id="SSF55008">
    <property type="entry name" value="HMA, heavy metal-associated domain"/>
    <property type="match status" value="1"/>
</dbReference>
<proteinExistence type="inferred from homology"/>
<evidence type="ECO:0000256" key="1">
    <source>
        <dbReference type="ARBA" id="ARBA00001973"/>
    </source>
</evidence>
<evidence type="ECO:0000313" key="6">
    <source>
        <dbReference type="EMBL" id="VEU23225.1"/>
    </source>
</evidence>
<dbReference type="PANTHER" id="PTHR22814:SF287">
    <property type="entry name" value="COPPER TRANSPORT PROTEIN ATX1"/>
    <property type="match status" value="1"/>
</dbReference>
<evidence type="ECO:0000256" key="4">
    <source>
        <dbReference type="ARBA" id="ARBA00022723"/>
    </source>
</evidence>
<reference evidence="6 7" key="1">
    <citation type="submission" date="2018-12" db="EMBL/GenBank/DDBJ databases">
        <authorList>
            <person name="Tiukova I."/>
            <person name="Dainat J."/>
        </authorList>
    </citation>
    <scope>NUCLEOTIDE SEQUENCE [LARGE SCALE GENOMIC DNA]</scope>
</reference>
<evidence type="ECO:0000313" key="7">
    <source>
        <dbReference type="Proteomes" id="UP000290900"/>
    </source>
</evidence>
<dbReference type="Pfam" id="PF00403">
    <property type="entry name" value="HMA"/>
    <property type="match status" value="1"/>
</dbReference>
<feature type="domain" description="HMA" evidence="5">
    <location>
        <begin position="7"/>
        <end position="70"/>
    </location>
</feature>
<dbReference type="InParanoid" id="A0A448YQK7"/>
<dbReference type="PROSITE" id="PS50846">
    <property type="entry name" value="HMA_2"/>
    <property type="match status" value="1"/>
</dbReference>